<dbReference type="SUPFAM" id="SSF46689">
    <property type="entry name" value="Homeodomain-like"/>
    <property type="match status" value="1"/>
</dbReference>
<proteinExistence type="predicted"/>
<dbReference type="RefSeq" id="WP_055342160.1">
    <property type="nucleotide sequence ID" value="NZ_CEKZ01000003.1"/>
</dbReference>
<dbReference type="OrthoDB" id="5868871at2"/>
<dbReference type="InterPro" id="IPR009057">
    <property type="entry name" value="Homeodomain-like_sf"/>
</dbReference>
<dbReference type="Proteomes" id="UP000049127">
    <property type="component" value="Unassembled WGS sequence"/>
</dbReference>
<reference evidence="1 2" key="1">
    <citation type="submission" date="2015-01" db="EMBL/GenBank/DDBJ databases">
        <authorList>
            <person name="Aslett A.Martin."/>
            <person name="De Silva Nishadi"/>
        </authorList>
    </citation>
    <scope>NUCLEOTIDE SEQUENCE [LARGE SCALE GENOMIC DNA]</scope>
    <source>
        <strain evidence="1 2">R28058</strain>
    </source>
</reference>
<gene>
    <name evidence="1" type="ORF">R28058_18301</name>
</gene>
<name>A0A0C7QTY4_PARSO</name>
<sequence>MAKSKYFTHVDPKLTLIEGWARDGLTDEQIAKNLGISIKTFYEYKKKHLQFLQALKKGKEIVDYEVENALLKRALGYEYEEVTYEHGKETKRVTKQVAPDTTAQIFWLKNRKPDKWRDKQIVESNNTVEFKNPLEGLSTEDLKKLIRDG</sequence>
<accession>A0A0C7QTY4</accession>
<dbReference type="AlphaFoldDB" id="A0A0C7QTY4"/>
<dbReference type="EMBL" id="CEKZ01000003">
    <property type="protein sequence ID" value="CEQ04097.1"/>
    <property type="molecule type" value="Genomic_DNA"/>
</dbReference>
<evidence type="ECO:0000313" key="2">
    <source>
        <dbReference type="Proteomes" id="UP000049127"/>
    </source>
</evidence>
<protein>
    <submittedName>
        <fullName evidence="1">Phage-like protein</fullName>
    </submittedName>
</protein>
<evidence type="ECO:0000313" key="1">
    <source>
        <dbReference type="EMBL" id="CEQ04097.1"/>
    </source>
</evidence>
<organism evidence="1 2">
    <name type="scientific">Paraclostridium sordellii</name>
    <name type="common">Clostridium sordellii</name>
    <dbReference type="NCBI Taxonomy" id="1505"/>
    <lineage>
        <taxon>Bacteria</taxon>
        <taxon>Bacillati</taxon>
        <taxon>Bacillota</taxon>
        <taxon>Clostridia</taxon>
        <taxon>Peptostreptococcales</taxon>
        <taxon>Peptostreptococcaceae</taxon>
        <taxon>Paraclostridium</taxon>
    </lineage>
</organism>
<dbReference type="Gene3D" id="1.10.10.60">
    <property type="entry name" value="Homeodomain-like"/>
    <property type="match status" value="1"/>
</dbReference>